<reference evidence="8 9" key="1">
    <citation type="journal article" date="2009" name="BMC Genomics">
        <title>The complete genome sequence of Xanthomonas albilineans provides new insights into the reductive genome evolution of the xylem-limited Xanthomonadaceae.</title>
        <authorList>
            <person name="Pieretti I."/>
            <person name="Royer M."/>
            <person name="Barbe V."/>
            <person name="Carrere S."/>
            <person name="Koebnik R."/>
            <person name="Cociancich S."/>
            <person name="Couloux A."/>
            <person name="Darrasse A."/>
            <person name="Gouzy J."/>
            <person name="Jacques M.A."/>
            <person name="Lauber E."/>
            <person name="Manceau C."/>
            <person name="Mangenot S."/>
            <person name="Poussier S."/>
            <person name="Segurens B."/>
            <person name="Szurek B."/>
            <person name="Verdier V."/>
            <person name="Arlat M."/>
            <person name="Rott P."/>
        </authorList>
    </citation>
    <scope>NUCLEOTIDE SEQUENCE [LARGE SCALE GENOMIC DNA]</scope>
    <source>
        <strain evidence="9">GPE PC73 / CFBP 7063</strain>
    </source>
</reference>
<protein>
    <recommendedName>
        <fullName evidence="5">DNA 3'-5' helicase II</fullName>
    </recommendedName>
</protein>
<dbReference type="GO" id="GO:0003677">
    <property type="term" value="F:DNA binding"/>
    <property type="evidence" value="ECO:0007669"/>
    <property type="project" value="InterPro"/>
</dbReference>
<dbReference type="GO" id="GO:0005829">
    <property type="term" value="C:cytosol"/>
    <property type="evidence" value="ECO:0007669"/>
    <property type="project" value="TreeGrafter"/>
</dbReference>
<dbReference type="CDD" id="cd18807">
    <property type="entry name" value="SF1_C_UvrD"/>
    <property type="match status" value="1"/>
</dbReference>
<evidence type="ECO:0000259" key="7">
    <source>
        <dbReference type="Pfam" id="PF13361"/>
    </source>
</evidence>
<evidence type="ECO:0000313" key="8">
    <source>
        <dbReference type="EMBL" id="CBA15725.1"/>
    </source>
</evidence>
<dbReference type="InterPro" id="IPR000212">
    <property type="entry name" value="DNA_helicase_UvrD/REP"/>
</dbReference>
<dbReference type="GO" id="GO:0043138">
    <property type="term" value="F:3'-5' DNA helicase activity"/>
    <property type="evidence" value="ECO:0007669"/>
    <property type="project" value="TreeGrafter"/>
</dbReference>
<keyword evidence="9" id="KW-1185">Reference proteome</keyword>
<dbReference type="AlphaFoldDB" id="D2U9Z6"/>
<keyword evidence="3" id="KW-0347">Helicase</keyword>
<feature type="domain" description="NERD" evidence="6">
    <location>
        <begin position="17"/>
        <end position="110"/>
    </location>
</feature>
<dbReference type="Pfam" id="PF08378">
    <property type="entry name" value="NERD"/>
    <property type="match status" value="1"/>
</dbReference>
<keyword evidence="1" id="KW-0547">Nucleotide-binding</keyword>
<proteinExistence type="predicted"/>
<gene>
    <name evidence="8" type="ordered locus">XALc_1215</name>
</gene>
<dbReference type="KEGG" id="xal:XALC_1215"/>
<dbReference type="EMBL" id="FP565176">
    <property type="protein sequence ID" value="CBA15725.1"/>
    <property type="molecule type" value="Genomic_DNA"/>
</dbReference>
<dbReference type="PANTHER" id="PTHR11070">
    <property type="entry name" value="UVRD / RECB / PCRA DNA HELICASE FAMILY MEMBER"/>
    <property type="match status" value="1"/>
</dbReference>
<evidence type="ECO:0000256" key="1">
    <source>
        <dbReference type="ARBA" id="ARBA00022741"/>
    </source>
</evidence>
<dbReference type="RefSeq" id="WP_012915729.1">
    <property type="nucleotide sequence ID" value="NC_013722.1"/>
</dbReference>
<dbReference type="Gene3D" id="3.40.50.300">
    <property type="entry name" value="P-loop containing nucleotide triphosphate hydrolases"/>
    <property type="match status" value="2"/>
</dbReference>
<dbReference type="eggNOG" id="COG0210">
    <property type="taxonomic scope" value="Bacteria"/>
</dbReference>
<keyword evidence="4" id="KW-0067">ATP-binding</keyword>
<dbReference type="SUPFAM" id="SSF52540">
    <property type="entry name" value="P-loop containing nucleoside triphosphate hydrolases"/>
    <property type="match status" value="1"/>
</dbReference>
<dbReference type="Pfam" id="PF13361">
    <property type="entry name" value="UvrD_C"/>
    <property type="match status" value="2"/>
</dbReference>
<evidence type="ECO:0000256" key="3">
    <source>
        <dbReference type="ARBA" id="ARBA00022806"/>
    </source>
</evidence>
<dbReference type="GeneID" id="57876530"/>
<name>D2U9Z6_XANAP</name>
<evidence type="ECO:0000313" key="9">
    <source>
        <dbReference type="Proteomes" id="UP000001890"/>
    </source>
</evidence>
<dbReference type="GO" id="GO:0005524">
    <property type="term" value="F:ATP binding"/>
    <property type="evidence" value="ECO:0007669"/>
    <property type="project" value="UniProtKB-KW"/>
</dbReference>
<evidence type="ECO:0000256" key="4">
    <source>
        <dbReference type="ARBA" id="ARBA00022840"/>
    </source>
</evidence>
<accession>D2U9Z6</accession>
<feature type="domain" description="UvrD-like helicase C-terminal" evidence="7">
    <location>
        <begin position="543"/>
        <end position="602"/>
    </location>
</feature>
<sequence>MAELLPSFSSCSARMEPGERRLAQRLAEKLDTEAVCWYEASLGPLQRSPDFIVLHPQQGLLVLEVKDWTLGSFERIDPDKVVLKTERGPNVIANPLRQARECARELCKLLQHDPALRHPDNTPRAGKLLIPWGWGVVLSNITRRQFDEAQLQRVIPSASVLCSDEMSQSVDPEAFRKRLWGMFTVQFACKLSPAQIDRIRWHLFPELRIPVQAGMFDSTPETPSLLAEIPDLIKIMDLQQEQLARSLGDGHRVIHGVAGSGKTMILGYRCVELARRHVKPVLVLCYNKTLAGRLRQIVADTNVHDRIVVAHFHGWCRLQLDTFKVLRPAADTATAQAAADALVQCVIDGLHANAIPRGQYAAVLIDEGHDFQPEWFQLIVQMVDPDTNSLLVLYDDAQSLYENGRKRKFTFASVGIQAQGRTTILRLNYRNSLEVLATAKAFARELLENHDTDEDHVPVIAPESAGRRGPLPQLLRCRNIWDEAGHIAAHISNAIDKGVGIDDFAVLCRSRQLAKLIAERLLQAQIPVALADEGSKCNLFEGTPRVKVMTMHSSKGLEFDTVFIPGICEIGQHGPDDEQRRQLDAKLLYVAMTRALGKLVMLHHGEGEFAHKISLALDQVRERLQAA</sequence>
<dbReference type="PANTHER" id="PTHR11070:SF2">
    <property type="entry name" value="ATP-DEPENDENT DNA HELICASE SRS2"/>
    <property type="match status" value="1"/>
</dbReference>
<dbReference type="InterPro" id="IPR027417">
    <property type="entry name" value="P-loop_NTPase"/>
</dbReference>
<feature type="domain" description="UvrD-like helicase C-terminal" evidence="7">
    <location>
        <begin position="425"/>
        <end position="533"/>
    </location>
</feature>
<dbReference type="GO" id="GO:0016787">
    <property type="term" value="F:hydrolase activity"/>
    <property type="evidence" value="ECO:0007669"/>
    <property type="project" value="UniProtKB-KW"/>
</dbReference>
<organism evidence="8 9">
    <name type="scientific">Xanthomonas albilineans (strain GPE PC73 / CFBP 7063)</name>
    <dbReference type="NCBI Taxonomy" id="380358"/>
    <lineage>
        <taxon>Bacteria</taxon>
        <taxon>Pseudomonadati</taxon>
        <taxon>Pseudomonadota</taxon>
        <taxon>Gammaproteobacteria</taxon>
        <taxon>Lysobacterales</taxon>
        <taxon>Lysobacteraceae</taxon>
        <taxon>Xanthomonas</taxon>
    </lineage>
</organism>
<keyword evidence="2" id="KW-0378">Hydrolase</keyword>
<dbReference type="InterPro" id="IPR014017">
    <property type="entry name" value="DNA_helicase_UvrD-like_C"/>
</dbReference>
<dbReference type="InterPro" id="IPR011528">
    <property type="entry name" value="NERD"/>
</dbReference>
<dbReference type="Pfam" id="PF13245">
    <property type="entry name" value="AAA_19"/>
    <property type="match status" value="1"/>
</dbReference>
<dbReference type="Proteomes" id="UP000001890">
    <property type="component" value="Chromosome"/>
</dbReference>
<evidence type="ECO:0000259" key="6">
    <source>
        <dbReference type="Pfam" id="PF08378"/>
    </source>
</evidence>
<evidence type="ECO:0000256" key="2">
    <source>
        <dbReference type="ARBA" id="ARBA00022801"/>
    </source>
</evidence>
<dbReference type="GO" id="GO:0000725">
    <property type="term" value="P:recombinational repair"/>
    <property type="evidence" value="ECO:0007669"/>
    <property type="project" value="TreeGrafter"/>
</dbReference>
<evidence type="ECO:0000256" key="5">
    <source>
        <dbReference type="ARBA" id="ARBA00034923"/>
    </source>
</evidence>
<dbReference type="STRING" id="380358.XALC_1215"/>